<dbReference type="AlphaFoldDB" id="A0A9D2KF41"/>
<dbReference type="SUPFAM" id="SSF53756">
    <property type="entry name" value="UDP-Glycosyltransferase/glycogen phosphorylase"/>
    <property type="match status" value="1"/>
</dbReference>
<reference evidence="1" key="2">
    <citation type="submission" date="2021-04" db="EMBL/GenBank/DDBJ databases">
        <authorList>
            <person name="Gilroy R."/>
        </authorList>
    </citation>
    <scope>NUCLEOTIDE SEQUENCE</scope>
    <source>
        <strain evidence="1">ChiHjej8B7-3636</strain>
    </source>
</reference>
<name>A0A9D2KF41_9MICO</name>
<dbReference type="Proteomes" id="UP000824220">
    <property type="component" value="Unassembled WGS sequence"/>
</dbReference>
<comment type="caution">
    <text evidence="1">The sequence shown here is derived from an EMBL/GenBank/DDBJ whole genome shotgun (WGS) entry which is preliminary data.</text>
</comment>
<evidence type="ECO:0000313" key="1">
    <source>
        <dbReference type="EMBL" id="HJA03254.1"/>
    </source>
</evidence>
<sequence>ALVQTSFGFETQGMTPFEAAQVGVPSIISDPDIAEEMGGGVWRVPEAHTEAGRIAALADQLRRVEHDLAAGTIPAPSERVRRDFLQSSRTDAMIALYERVLAG</sequence>
<dbReference type="Gene3D" id="3.40.50.2000">
    <property type="entry name" value="Glycogen Phosphorylase B"/>
    <property type="match status" value="1"/>
</dbReference>
<gene>
    <name evidence="1" type="ORF">H9800_00115</name>
</gene>
<organism evidence="1 2">
    <name type="scientific">Candidatus Microbacterium stercoravium</name>
    <dbReference type="NCBI Taxonomy" id="2838697"/>
    <lineage>
        <taxon>Bacteria</taxon>
        <taxon>Bacillati</taxon>
        <taxon>Actinomycetota</taxon>
        <taxon>Actinomycetes</taxon>
        <taxon>Micrococcales</taxon>
        <taxon>Microbacteriaceae</taxon>
        <taxon>Microbacterium</taxon>
    </lineage>
</organism>
<proteinExistence type="predicted"/>
<feature type="non-terminal residue" evidence="1">
    <location>
        <position position="1"/>
    </location>
</feature>
<accession>A0A9D2KF41</accession>
<reference evidence="1" key="1">
    <citation type="journal article" date="2021" name="PeerJ">
        <title>Extensive microbial diversity within the chicken gut microbiome revealed by metagenomics and culture.</title>
        <authorList>
            <person name="Gilroy R."/>
            <person name="Ravi A."/>
            <person name="Getino M."/>
            <person name="Pursley I."/>
            <person name="Horton D.L."/>
            <person name="Alikhan N.F."/>
            <person name="Baker D."/>
            <person name="Gharbi K."/>
            <person name="Hall N."/>
            <person name="Watson M."/>
            <person name="Adriaenssens E.M."/>
            <person name="Foster-Nyarko E."/>
            <person name="Jarju S."/>
            <person name="Secka A."/>
            <person name="Antonio M."/>
            <person name="Oren A."/>
            <person name="Chaudhuri R.R."/>
            <person name="La Ragione R."/>
            <person name="Hildebrand F."/>
            <person name="Pallen M.J."/>
        </authorList>
    </citation>
    <scope>NUCLEOTIDE SEQUENCE</scope>
    <source>
        <strain evidence="1">ChiHjej8B7-3636</strain>
    </source>
</reference>
<evidence type="ECO:0000313" key="2">
    <source>
        <dbReference type="Proteomes" id="UP000824220"/>
    </source>
</evidence>
<protein>
    <submittedName>
        <fullName evidence="1">Glycosyltransferase</fullName>
    </submittedName>
</protein>
<dbReference type="EMBL" id="DXAM01000002">
    <property type="protein sequence ID" value="HJA03254.1"/>
    <property type="molecule type" value="Genomic_DNA"/>
</dbReference>